<dbReference type="InterPro" id="IPR010987">
    <property type="entry name" value="Glutathione-S-Trfase_C-like"/>
</dbReference>
<dbReference type="RefSeq" id="NP_504894.1">
    <property type="nucleotide sequence ID" value="NM_072493.6"/>
</dbReference>
<dbReference type="InterPro" id="IPR036282">
    <property type="entry name" value="Glutathione-S-Trfase_C_sf"/>
</dbReference>
<gene>
    <name evidence="8 10" type="primary">gst-41</name>
    <name evidence="8" type="ORF">CELE_R13D7.7</name>
    <name evidence="10" type="ORF">R13D7.7</name>
</gene>
<evidence type="ECO:0000313" key="9">
    <source>
        <dbReference type="Proteomes" id="UP000001940"/>
    </source>
</evidence>
<dbReference type="STRING" id="6239.R13D7.7.1"/>
<dbReference type="FunCoup" id="Q966G8">
    <property type="interactions" value="217"/>
</dbReference>
<dbReference type="AlphaFoldDB" id="Q966G8"/>
<dbReference type="InterPro" id="IPR040079">
    <property type="entry name" value="Glutathione_S-Trfase"/>
</dbReference>
<dbReference type="Bgee" id="WBGene00001789">
    <property type="expression patterns" value="Expressed in larva and 1 other cell type or tissue"/>
</dbReference>
<accession>Q966G8</accession>
<evidence type="ECO:0000313" key="10">
    <source>
        <dbReference type="WormBase" id="R13D7.7"/>
    </source>
</evidence>
<dbReference type="InterPro" id="IPR004045">
    <property type="entry name" value="Glutathione_S-Trfase_N"/>
</dbReference>
<organism evidence="8 9">
    <name type="scientific">Caenorhabditis elegans</name>
    <dbReference type="NCBI Taxonomy" id="6239"/>
    <lineage>
        <taxon>Eukaryota</taxon>
        <taxon>Metazoa</taxon>
        <taxon>Ecdysozoa</taxon>
        <taxon>Nematoda</taxon>
        <taxon>Chromadorea</taxon>
        <taxon>Rhabditida</taxon>
        <taxon>Rhabditina</taxon>
        <taxon>Rhabditomorpha</taxon>
        <taxon>Rhabditoidea</taxon>
        <taxon>Rhabditidae</taxon>
        <taxon>Peloderinae</taxon>
        <taxon>Caenorhabditis</taxon>
    </lineage>
</organism>
<dbReference type="FunFam" id="3.40.30.10:FF:000168">
    <property type="entry name" value="Glutathione S-transferase 2"/>
    <property type="match status" value="1"/>
</dbReference>
<dbReference type="HOGENOM" id="CLU_039475_4_0_1"/>
<dbReference type="InterPro" id="IPR004046">
    <property type="entry name" value="GST_C"/>
</dbReference>
<dbReference type="SMR" id="Q966G8"/>
<dbReference type="PhylomeDB" id="Q966G8"/>
<evidence type="ECO:0000259" key="6">
    <source>
        <dbReference type="PROSITE" id="PS50404"/>
    </source>
</evidence>
<evidence type="ECO:0000256" key="5">
    <source>
        <dbReference type="ARBA" id="ARBA00032759"/>
    </source>
</evidence>
<dbReference type="SUPFAM" id="SSF47616">
    <property type="entry name" value="GST C-terminal domain-like"/>
    <property type="match status" value="1"/>
</dbReference>
<dbReference type="GO" id="GO:0004364">
    <property type="term" value="F:glutathione transferase activity"/>
    <property type="evidence" value="ECO:0000318"/>
    <property type="project" value="GO_Central"/>
</dbReference>
<dbReference type="PROSITE" id="PS50405">
    <property type="entry name" value="GST_CTER"/>
    <property type="match status" value="1"/>
</dbReference>
<keyword evidence="4 8" id="KW-0808">Transferase</keyword>
<evidence type="ECO:0000256" key="1">
    <source>
        <dbReference type="ARBA" id="ARBA00007297"/>
    </source>
</evidence>
<dbReference type="OrthoDB" id="5773568at2759"/>
<dbReference type="EC" id="2.5.1.18" evidence="3"/>
<dbReference type="PANTHER" id="PTHR11571">
    <property type="entry name" value="GLUTATHIONE S-TRANSFERASE"/>
    <property type="match status" value="1"/>
</dbReference>
<dbReference type="CTD" id="179127"/>
<dbReference type="GO" id="GO:0006749">
    <property type="term" value="P:glutathione metabolic process"/>
    <property type="evidence" value="ECO:0000318"/>
    <property type="project" value="GO_Central"/>
</dbReference>
<dbReference type="InterPro" id="IPR036249">
    <property type="entry name" value="Thioredoxin-like_sf"/>
</dbReference>
<dbReference type="CDD" id="cd03210">
    <property type="entry name" value="GST_C_Pi"/>
    <property type="match status" value="1"/>
</dbReference>
<dbReference type="InParanoid" id="Q966G8"/>
<evidence type="ECO:0000256" key="3">
    <source>
        <dbReference type="ARBA" id="ARBA00012452"/>
    </source>
</evidence>
<dbReference type="OMA" id="CCEAMHM"/>
<dbReference type="WormBase" id="R13D7.7">
    <property type="protein sequence ID" value="CE28770"/>
    <property type="gene ID" value="WBGene00001789"/>
    <property type="gene designation" value="gst-41"/>
</dbReference>
<dbReference type="UCSC" id="R13D7.7">
    <property type="organism name" value="c. elegans"/>
</dbReference>
<dbReference type="DIP" id="DIP-26576N"/>
<dbReference type="KEGG" id="cel:CELE_R13D7.7"/>
<name>Q966G8_CAEEL</name>
<dbReference type="Pfam" id="PF14497">
    <property type="entry name" value="GST_C_3"/>
    <property type="match status" value="1"/>
</dbReference>
<dbReference type="PaxDb" id="6239-R13D7.7"/>
<evidence type="ECO:0007829" key="11">
    <source>
        <dbReference type="PeptideAtlas" id="Q966G8"/>
    </source>
</evidence>
<dbReference type="SUPFAM" id="SSF52833">
    <property type="entry name" value="Thioredoxin-like"/>
    <property type="match status" value="1"/>
</dbReference>
<dbReference type="GO" id="GO:0006950">
    <property type="term" value="P:response to stress"/>
    <property type="evidence" value="ECO:0007669"/>
    <property type="project" value="UniProtKB-ARBA"/>
</dbReference>
<dbReference type="SFLD" id="SFLDS00019">
    <property type="entry name" value="Glutathione_Transferase_(cytos"/>
    <property type="match status" value="1"/>
</dbReference>
<reference evidence="8 9" key="1">
    <citation type="journal article" date="1998" name="Science">
        <title>Genome sequence of the nematode C. elegans: a platform for investigating biology.</title>
        <authorList>
            <consortium name="The C. elegans sequencing consortium"/>
            <person name="Sulson J.E."/>
            <person name="Waterston R."/>
        </authorList>
    </citation>
    <scope>NUCLEOTIDE SEQUENCE [LARGE SCALE GENOMIC DNA]</scope>
    <source>
        <strain evidence="8 9">Bristol N2</strain>
    </source>
</reference>
<protein>
    <recommendedName>
        <fullName evidence="3">glutathione transferase</fullName>
        <ecNumber evidence="3">2.5.1.18</ecNumber>
    </recommendedName>
    <alternativeName>
        <fullName evidence="5">GST class-pi</fullName>
    </alternativeName>
</protein>
<dbReference type="InterPro" id="IPR050213">
    <property type="entry name" value="GST_superfamily"/>
</dbReference>
<evidence type="ECO:0000313" key="8">
    <source>
        <dbReference type="EMBL" id="CCD83345.1"/>
    </source>
</evidence>
<dbReference type="SFLD" id="SFLDG00363">
    <property type="entry name" value="AMPS_(cytGST):_Alpha-__Mu-__Pi"/>
    <property type="match status" value="1"/>
</dbReference>
<dbReference type="GeneID" id="179127"/>
<feature type="domain" description="GST C-terminal" evidence="7">
    <location>
        <begin position="83"/>
        <end position="200"/>
    </location>
</feature>
<dbReference type="Pfam" id="PF02798">
    <property type="entry name" value="GST_N"/>
    <property type="match status" value="1"/>
</dbReference>
<dbReference type="EMBL" id="BX284605">
    <property type="protein sequence ID" value="CCD83345.1"/>
    <property type="molecule type" value="Genomic_DNA"/>
</dbReference>
<keyword evidence="11" id="KW-1267">Proteomics identification</keyword>
<dbReference type="Gene3D" id="3.40.30.10">
    <property type="entry name" value="Glutaredoxin"/>
    <property type="match status" value="1"/>
</dbReference>
<evidence type="ECO:0000256" key="4">
    <source>
        <dbReference type="ARBA" id="ARBA00022679"/>
    </source>
</evidence>
<comment type="subunit">
    <text evidence="2">Homodimer.</text>
</comment>
<dbReference type="eggNOG" id="KOG1695">
    <property type="taxonomic scope" value="Eukaryota"/>
</dbReference>
<dbReference type="AGR" id="WB:WBGene00001789"/>
<dbReference type="GO" id="GO:0005829">
    <property type="term" value="C:cytosol"/>
    <property type="evidence" value="ECO:0000318"/>
    <property type="project" value="GO_Central"/>
</dbReference>
<evidence type="ECO:0000256" key="2">
    <source>
        <dbReference type="ARBA" id="ARBA00011738"/>
    </source>
</evidence>
<comment type="similarity">
    <text evidence="1">Belongs to the GST superfamily. Pi family.</text>
</comment>
<dbReference type="SFLD" id="SFLDG01205">
    <property type="entry name" value="AMPS.1"/>
    <property type="match status" value="1"/>
</dbReference>
<dbReference type="Gene3D" id="1.20.1050.10">
    <property type="match status" value="1"/>
</dbReference>
<proteinExistence type="evidence at protein level"/>
<dbReference type="PROSITE" id="PS50404">
    <property type="entry name" value="GST_NTER"/>
    <property type="match status" value="1"/>
</dbReference>
<feature type="domain" description="GST N-terminal" evidence="6">
    <location>
        <begin position="2"/>
        <end position="81"/>
    </location>
</feature>
<sequence>MTVPKLYYFSIRGYGEYIRLLLIDNGIKFEDIRFPWQSNEWAELKKTMKFGQVPCYKVDGQEIVQAGAIMRHLGRVHKLNGSNEQEATFLDMLFDAIRDVRLKYIRYVYFDEGSREDMVNKTLPESLERLECQFEIHPGDFIIGNKLSYTDYILFEELDIYHVLDGKILDKFPALKAFWERMWQRPNLKPYLEKRTKDNVWISAVEKGMN</sequence>
<dbReference type="Proteomes" id="UP000001940">
    <property type="component" value="Chromosome V"/>
</dbReference>
<evidence type="ECO:0000259" key="7">
    <source>
        <dbReference type="PROSITE" id="PS50405"/>
    </source>
</evidence>
<dbReference type="PANTHER" id="PTHR11571:SF120">
    <property type="entry name" value="GST N-TERMINAL DOMAIN-CONTAINING PROTEIN-RELATED"/>
    <property type="match status" value="1"/>
</dbReference>
<dbReference type="FunFam" id="1.20.1050.10:FF:000020">
    <property type="entry name" value="Glutathione S-transferase P 1"/>
    <property type="match status" value="1"/>
</dbReference>
<dbReference type="PeptideAtlas" id="Q966G8"/>
<keyword evidence="9" id="KW-1185">Reference proteome</keyword>